<name>A0A7S4UVJ0_9STRA</name>
<feature type="region of interest" description="Disordered" evidence="3">
    <location>
        <begin position="1"/>
        <end position="35"/>
    </location>
</feature>
<dbReference type="SUPFAM" id="SSF56112">
    <property type="entry name" value="Protein kinase-like (PK-like)"/>
    <property type="match status" value="1"/>
</dbReference>
<dbReference type="SMART" id="SM00220">
    <property type="entry name" value="S_TKc"/>
    <property type="match status" value="1"/>
</dbReference>
<evidence type="ECO:0000256" key="1">
    <source>
        <dbReference type="ARBA" id="ARBA00022614"/>
    </source>
</evidence>
<dbReference type="Gene3D" id="1.25.40.20">
    <property type="entry name" value="Ankyrin repeat-containing domain"/>
    <property type="match status" value="1"/>
</dbReference>
<evidence type="ECO:0000313" key="5">
    <source>
        <dbReference type="EMBL" id="CAE4592115.1"/>
    </source>
</evidence>
<evidence type="ECO:0000259" key="4">
    <source>
        <dbReference type="PROSITE" id="PS50011"/>
    </source>
</evidence>
<dbReference type="PROSITE" id="PS50011">
    <property type="entry name" value="PROTEIN_KINASE_DOM"/>
    <property type="match status" value="1"/>
</dbReference>
<dbReference type="Gene3D" id="3.80.10.10">
    <property type="entry name" value="Ribonuclease Inhibitor"/>
    <property type="match status" value="2"/>
</dbReference>
<dbReference type="InterPro" id="IPR000719">
    <property type="entry name" value="Prot_kinase_dom"/>
</dbReference>
<dbReference type="InterPro" id="IPR032675">
    <property type="entry name" value="LRR_dom_sf"/>
</dbReference>
<dbReference type="GO" id="GO:0005634">
    <property type="term" value="C:nucleus"/>
    <property type="evidence" value="ECO:0007669"/>
    <property type="project" value="TreeGrafter"/>
</dbReference>
<dbReference type="SUPFAM" id="SSF52047">
    <property type="entry name" value="RNI-like"/>
    <property type="match status" value="1"/>
</dbReference>
<dbReference type="GO" id="GO:0004674">
    <property type="term" value="F:protein serine/threonine kinase activity"/>
    <property type="evidence" value="ECO:0007669"/>
    <property type="project" value="TreeGrafter"/>
</dbReference>
<protein>
    <recommendedName>
        <fullName evidence="4">Protein kinase domain-containing protein</fullName>
    </recommendedName>
</protein>
<evidence type="ECO:0000256" key="2">
    <source>
        <dbReference type="ARBA" id="ARBA00022737"/>
    </source>
</evidence>
<feature type="domain" description="Protein kinase" evidence="4">
    <location>
        <begin position="623"/>
        <end position="978"/>
    </location>
</feature>
<dbReference type="Pfam" id="PF13516">
    <property type="entry name" value="LRR_6"/>
    <property type="match status" value="3"/>
</dbReference>
<dbReference type="Pfam" id="PF00069">
    <property type="entry name" value="Pkinase"/>
    <property type="match status" value="2"/>
</dbReference>
<dbReference type="PANTHER" id="PTHR44167:SF18">
    <property type="entry name" value="PROTEIN KINASE DOMAIN-CONTAINING PROTEIN"/>
    <property type="match status" value="1"/>
</dbReference>
<sequence length="1380" mass="154126">MGCGGSKSKPADAGTHQQHAPPKPMAKYSSPAPPAVALPSVPPTMLAAGSGTDQPPGLLTNIINLFVPNDDSAASCGRYPDKFRKILDLIADYPLVNYDDYDDSANIDDESYDDVNDASKPQPLDINLDYWEIGYDGIKMIVAALDEANNNTDGNTLQQNATPEEEEKNVPILTTKTSLKCRKIRKLGLDHNQIGPKGVQHLVDFLCQQNNTWIIEELDLGHNEMGDEGAISVAKLLKSSSLTSSQNGMNTCLAGKYIQKISIDYNEIGDAGTISIASALRYNTSLHTLNLADNNIGEVGCNGVDKSLRVSNTSLRDLNLMGNENVPAEMEVQVKEKVRRNFVKHHHEQNVKNEGILYFLDCSAMAMKREDGGLLVEDEDTEARGPGMFNRMGSTMRGFLPAADNSDVTIVTGSKDKKNSSASLQDDRTIRHGGKKVNFTWNAERLVEATVFDGAAFSALLSALRDVMRQCDECNNNSNIIMRNDSGGDNSPILSTEFVKGLCDPNARKMLVNQRMKMPRTVSFSEGFSDDDNYDEIEDVDNHVNNDNDNNNDTFTVLHLVVAAESQCAIELSKLFVDNFGADLDGVKDGAGRTARTIAVANKNPNMITWARGVGTIAGRYRRLPGPPVHQSATCTVFFAVDECKREGGSEDVDSGERDVALKEIKNESQFRKELSMRLTKIPDELNDVEDLIAFNRFDVRHVVPILRAHELEVKSSSSEKRYILVMPRGERNLLQAMSDERLSRDPEKIVYFVRDIVPAIIHLHNDHNILHSDLKPRNFVRIQGDWKLIDFDASVKMGDTPGNDKFSGGYVPPELARVLFHPTKNRYELQKDLNVRKVQLKHAMDTMDLSAMQTILSDIENIKDKMKQLDEGKDNNELCADPTFDVWSFGVVLYLLLTGSDLFSLNIGDDQLADEKERTRLVRWDGLKDEHLGRVLSYWNAKDDEIGAAKDLLTRCLHSDPKFRISSMQQVLNHPFFTREVNNPRTLEELHNIKDEIVGAVGQKIDDSIRASISIRDATLPSLWMLLPSKRTGKMACMKESFSLYGKYKLYMICQVTGLCPHEPISLFFMKAGAKNALTKAAPLLISTMLLLKVGLCAGKVAGIPLPSSLPFLDDLHDHMTNTDAFALDDLDTLVEHFKLMGESASQLIDDTKHPDTVSHLRMAQEQNRKAGLETCDQLRCLLKAGQSNPYTDEEVAALTKLQRMVHPDGSCIWVGRSENAKKQAKKYGYIESEMNMLNYNLDSVLDEEEKEGRKEALGNVLLQKEIRINNKTGSSYTENKENNEPPLMTKVSKRELYEEETFYSAKILFHDAISDEATEFNYDEESEPPRITDNSMVIASEARWKKRSLEEKHYSSRDMAHFLEDGVGTDLNAQQLTT</sequence>
<dbReference type="GO" id="GO:0044773">
    <property type="term" value="P:mitotic DNA damage checkpoint signaling"/>
    <property type="evidence" value="ECO:0007669"/>
    <property type="project" value="TreeGrafter"/>
</dbReference>
<dbReference type="PANTHER" id="PTHR44167">
    <property type="entry name" value="OVARIAN-SPECIFIC SERINE/THREONINE-PROTEIN KINASE LOK-RELATED"/>
    <property type="match status" value="1"/>
</dbReference>
<proteinExistence type="predicted"/>
<dbReference type="GO" id="GO:0005524">
    <property type="term" value="F:ATP binding"/>
    <property type="evidence" value="ECO:0007669"/>
    <property type="project" value="InterPro"/>
</dbReference>
<dbReference type="EMBL" id="HBNS01008666">
    <property type="protein sequence ID" value="CAE4592115.1"/>
    <property type="molecule type" value="Transcribed_RNA"/>
</dbReference>
<accession>A0A7S4UVJ0</accession>
<keyword evidence="2" id="KW-0677">Repeat</keyword>
<dbReference type="InterPro" id="IPR036770">
    <property type="entry name" value="Ankyrin_rpt-contain_sf"/>
</dbReference>
<gene>
    <name evidence="5" type="ORF">DBRI00130_LOCUS7023</name>
</gene>
<dbReference type="InterPro" id="IPR001611">
    <property type="entry name" value="Leu-rich_rpt"/>
</dbReference>
<keyword evidence="1" id="KW-0433">Leucine-rich repeat</keyword>
<dbReference type="InterPro" id="IPR011009">
    <property type="entry name" value="Kinase-like_dom_sf"/>
</dbReference>
<dbReference type="SMART" id="SM00368">
    <property type="entry name" value="LRR_RI"/>
    <property type="match status" value="4"/>
</dbReference>
<evidence type="ECO:0000256" key="3">
    <source>
        <dbReference type="SAM" id="MobiDB-lite"/>
    </source>
</evidence>
<organism evidence="5">
    <name type="scientific">Ditylum brightwellii</name>
    <dbReference type="NCBI Taxonomy" id="49249"/>
    <lineage>
        <taxon>Eukaryota</taxon>
        <taxon>Sar</taxon>
        <taxon>Stramenopiles</taxon>
        <taxon>Ochrophyta</taxon>
        <taxon>Bacillariophyta</taxon>
        <taxon>Mediophyceae</taxon>
        <taxon>Lithodesmiophycidae</taxon>
        <taxon>Lithodesmiales</taxon>
        <taxon>Lithodesmiaceae</taxon>
        <taxon>Ditylum</taxon>
    </lineage>
</organism>
<dbReference type="GO" id="GO:0005737">
    <property type="term" value="C:cytoplasm"/>
    <property type="evidence" value="ECO:0007669"/>
    <property type="project" value="TreeGrafter"/>
</dbReference>
<dbReference type="Gene3D" id="1.10.510.10">
    <property type="entry name" value="Transferase(Phosphotransferase) domain 1"/>
    <property type="match status" value="2"/>
</dbReference>
<reference evidence="5" key="1">
    <citation type="submission" date="2021-01" db="EMBL/GenBank/DDBJ databases">
        <authorList>
            <person name="Corre E."/>
            <person name="Pelletier E."/>
            <person name="Niang G."/>
            <person name="Scheremetjew M."/>
            <person name="Finn R."/>
            <person name="Kale V."/>
            <person name="Holt S."/>
            <person name="Cochrane G."/>
            <person name="Meng A."/>
            <person name="Brown T."/>
            <person name="Cohen L."/>
        </authorList>
    </citation>
    <scope>NUCLEOTIDE SEQUENCE</scope>
    <source>
        <strain evidence="5">GSO104</strain>
    </source>
</reference>